<proteinExistence type="predicted"/>
<dbReference type="Proteomes" id="UP000037035">
    <property type="component" value="Unassembled WGS sequence"/>
</dbReference>
<gene>
    <name evidence="1" type="ORF">VP01_2245g2</name>
</gene>
<organism evidence="1 2">
    <name type="scientific">Puccinia sorghi</name>
    <dbReference type="NCBI Taxonomy" id="27349"/>
    <lineage>
        <taxon>Eukaryota</taxon>
        <taxon>Fungi</taxon>
        <taxon>Dikarya</taxon>
        <taxon>Basidiomycota</taxon>
        <taxon>Pucciniomycotina</taxon>
        <taxon>Pucciniomycetes</taxon>
        <taxon>Pucciniales</taxon>
        <taxon>Pucciniaceae</taxon>
        <taxon>Puccinia</taxon>
    </lineage>
</organism>
<comment type="caution">
    <text evidence="1">The sequence shown here is derived from an EMBL/GenBank/DDBJ whole genome shotgun (WGS) entry which is preliminary data.</text>
</comment>
<keyword evidence="2" id="KW-1185">Reference proteome</keyword>
<dbReference type="STRING" id="27349.A0A0L6V8P8"/>
<evidence type="ECO:0000313" key="1">
    <source>
        <dbReference type="EMBL" id="KNZ57089.1"/>
    </source>
</evidence>
<name>A0A0L6V8P8_9BASI</name>
<dbReference type="VEuPathDB" id="FungiDB:VP01_2245g2"/>
<reference evidence="1 2" key="1">
    <citation type="submission" date="2015-08" db="EMBL/GenBank/DDBJ databases">
        <title>Next Generation Sequencing and Analysis of the Genome of Puccinia sorghi L Schw, the Causal Agent of Maize Common Rust.</title>
        <authorList>
            <person name="Rochi L."/>
            <person name="Burguener G."/>
            <person name="Darino M."/>
            <person name="Turjanski A."/>
            <person name="Kreff E."/>
            <person name="Dieguez M.J."/>
            <person name="Sacco F."/>
        </authorList>
    </citation>
    <scope>NUCLEOTIDE SEQUENCE [LARGE SCALE GENOMIC DNA]</scope>
    <source>
        <strain evidence="1 2">RO10H11247</strain>
    </source>
</reference>
<sequence>MLPPPSDPATDMRAKRDEAISQARELYGHPAPAPNPTSFSSLIPNCTPPGAPGKFSSFLLCFKYLFMMGRVIFLGQLTNKFILIVQNIMPTPPTNLPGHNGSQPSCILSFDQRRQCSSQGKSVLSLEITQQNLSIQCGFEMWYHSKWACGQPSYVIVQPSYPLNPTLELQVSKKEPQEYFKSHIPFCCLGTCKGSMMNLILDYNAFHKHSLDEEECAFQPSPPQKIVFLGISKQILDPENLLWKLFETAVDSPTFHDHQDSFWINDICNELDPDGVKKIQGLCLYKFQYKDTIKTKETSKIINTSIYDSGIFYPMVA</sequence>
<dbReference type="EMBL" id="LAVV01007109">
    <property type="protein sequence ID" value="KNZ57089.1"/>
    <property type="molecule type" value="Genomic_DNA"/>
</dbReference>
<accession>A0A0L6V8P8</accession>
<dbReference type="AlphaFoldDB" id="A0A0L6V8P8"/>
<evidence type="ECO:0000313" key="2">
    <source>
        <dbReference type="Proteomes" id="UP000037035"/>
    </source>
</evidence>
<feature type="non-terminal residue" evidence="1">
    <location>
        <position position="317"/>
    </location>
</feature>
<dbReference type="OrthoDB" id="2510591at2759"/>
<protein>
    <submittedName>
        <fullName evidence="1">Coiled coil AKL27</fullName>
    </submittedName>
</protein>